<dbReference type="SUPFAM" id="SSF55785">
    <property type="entry name" value="PYP-like sensor domain (PAS domain)"/>
    <property type="match status" value="1"/>
</dbReference>
<dbReference type="InterPro" id="IPR029787">
    <property type="entry name" value="Nucleotide_cyclase"/>
</dbReference>
<dbReference type="SMART" id="SM00267">
    <property type="entry name" value="GGDEF"/>
    <property type="match status" value="1"/>
</dbReference>
<dbReference type="PROSITE" id="PS50112">
    <property type="entry name" value="PAS"/>
    <property type="match status" value="1"/>
</dbReference>
<dbReference type="Gene3D" id="3.30.450.20">
    <property type="entry name" value="PAS domain"/>
    <property type="match status" value="1"/>
</dbReference>
<dbReference type="AlphaFoldDB" id="A0A1I3BWY9"/>
<reference evidence="4" key="1">
    <citation type="submission" date="2016-10" db="EMBL/GenBank/DDBJ databases">
        <authorList>
            <person name="Varghese N."/>
            <person name="Submissions S."/>
        </authorList>
    </citation>
    <scope>NUCLEOTIDE SEQUENCE [LARGE SCALE GENOMIC DNA]</scope>
    <source>
        <strain evidence="4">Z-7934</strain>
    </source>
</reference>
<dbReference type="InterPro" id="IPR000014">
    <property type="entry name" value="PAS"/>
</dbReference>
<proteinExistence type="predicted"/>
<evidence type="ECO:0000313" key="4">
    <source>
        <dbReference type="Proteomes" id="UP000199287"/>
    </source>
</evidence>
<gene>
    <name evidence="3" type="ORF">SAMN05192551_10277</name>
</gene>
<dbReference type="RefSeq" id="WP_093370179.1">
    <property type="nucleotide sequence ID" value="NZ_FOQA01000002.1"/>
</dbReference>
<dbReference type="PROSITE" id="PS50887">
    <property type="entry name" value="GGDEF"/>
    <property type="match status" value="1"/>
</dbReference>
<dbReference type="OrthoDB" id="9805474at2"/>
<dbReference type="Proteomes" id="UP000199287">
    <property type="component" value="Unassembled WGS sequence"/>
</dbReference>
<dbReference type="NCBIfam" id="TIGR00254">
    <property type="entry name" value="GGDEF"/>
    <property type="match status" value="1"/>
</dbReference>
<dbReference type="InterPro" id="IPR013767">
    <property type="entry name" value="PAS_fold"/>
</dbReference>
<name>A0A1I3BWY9_9FIRM</name>
<dbReference type="InterPro" id="IPR000160">
    <property type="entry name" value="GGDEF_dom"/>
</dbReference>
<dbReference type="Gene3D" id="3.30.70.270">
    <property type="match status" value="1"/>
</dbReference>
<dbReference type="InterPro" id="IPR043128">
    <property type="entry name" value="Rev_trsase/Diguanyl_cyclase"/>
</dbReference>
<dbReference type="SMART" id="SM00091">
    <property type="entry name" value="PAS"/>
    <property type="match status" value="1"/>
</dbReference>
<organism evidence="3 4">
    <name type="scientific">Tindallia magadiensis</name>
    <dbReference type="NCBI Taxonomy" id="69895"/>
    <lineage>
        <taxon>Bacteria</taxon>
        <taxon>Bacillati</taxon>
        <taxon>Bacillota</taxon>
        <taxon>Clostridia</taxon>
        <taxon>Peptostreptococcales</taxon>
        <taxon>Tindalliaceae</taxon>
        <taxon>Tindallia</taxon>
    </lineage>
</organism>
<dbReference type="EMBL" id="FOQA01000002">
    <property type="protein sequence ID" value="SFH66733.1"/>
    <property type="molecule type" value="Genomic_DNA"/>
</dbReference>
<dbReference type="NCBIfam" id="TIGR00229">
    <property type="entry name" value="sensory_box"/>
    <property type="match status" value="1"/>
</dbReference>
<evidence type="ECO:0000259" key="1">
    <source>
        <dbReference type="PROSITE" id="PS50112"/>
    </source>
</evidence>
<dbReference type="Pfam" id="PF00990">
    <property type="entry name" value="GGDEF"/>
    <property type="match status" value="1"/>
</dbReference>
<dbReference type="PANTHER" id="PTHR44757">
    <property type="entry name" value="DIGUANYLATE CYCLASE DGCP"/>
    <property type="match status" value="1"/>
</dbReference>
<dbReference type="SUPFAM" id="SSF55073">
    <property type="entry name" value="Nucleotide cyclase"/>
    <property type="match status" value="1"/>
</dbReference>
<feature type="domain" description="GGDEF" evidence="2">
    <location>
        <begin position="163"/>
        <end position="295"/>
    </location>
</feature>
<dbReference type="Pfam" id="PF00989">
    <property type="entry name" value="PAS"/>
    <property type="match status" value="1"/>
</dbReference>
<protein>
    <submittedName>
        <fullName evidence="3">Ammonium transporter, Amt family</fullName>
    </submittedName>
</protein>
<dbReference type="CDD" id="cd01949">
    <property type="entry name" value="GGDEF"/>
    <property type="match status" value="1"/>
</dbReference>
<evidence type="ECO:0000259" key="2">
    <source>
        <dbReference type="PROSITE" id="PS50887"/>
    </source>
</evidence>
<feature type="domain" description="PAS" evidence="1">
    <location>
        <begin position="10"/>
        <end position="80"/>
    </location>
</feature>
<dbReference type="InterPro" id="IPR035965">
    <property type="entry name" value="PAS-like_dom_sf"/>
</dbReference>
<dbReference type="InterPro" id="IPR052155">
    <property type="entry name" value="Biofilm_reg_signaling"/>
</dbReference>
<sequence>MSTEWYRHRKEVFLEQLFQRSLFATAILNRQEVVLDINIRFTELFGYTREEAIGAYINDLIVPSRYELEADRFKSVVLNHHTMRDKTMRRHKDGRLLEVEAVGSPVIIDGESYGLFAMYRDIRVEEEALRKMNRLLNTDTLTGLFNRKYIYDRIHHLSNQSHHRFIIYYLDLDQFKEVNDLHGHEAGDYVLQEVANRLLSVLKDCGEAARVGGDEFLLLATDSLHCSWDELEKNIRKSLQPSYCWKGQALTVPASLGIAVFPKDGKDGDDLISVADKRMYEEKKQRRIRRIPLRQDPK</sequence>
<dbReference type="CDD" id="cd00130">
    <property type="entry name" value="PAS"/>
    <property type="match status" value="1"/>
</dbReference>
<dbReference type="STRING" id="69895.SAMN05192551_10277"/>
<dbReference type="GO" id="GO:0006355">
    <property type="term" value="P:regulation of DNA-templated transcription"/>
    <property type="evidence" value="ECO:0007669"/>
    <property type="project" value="InterPro"/>
</dbReference>
<accession>A0A1I3BWY9</accession>
<keyword evidence="4" id="KW-1185">Reference proteome</keyword>
<evidence type="ECO:0000313" key="3">
    <source>
        <dbReference type="EMBL" id="SFH66733.1"/>
    </source>
</evidence>
<dbReference type="PANTHER" id="PTHR44757:SF2">
    <property type="entry name" value="BIOFILM ARCHITECTURE MAINTENANCE PROTEIN MBAA"/>
    <property type="match status" value="1"/>
</dbReference>